<reference evidence="1 2" key="1">
    <citation type="submission" date="2018-07" db="EMBL/GenBank/DDBJ databases">
        <title>Complete genome sequence of Flavobacterium psychrolimnae LMG 22018.</title>
        <authorList>
            <person name="Kim D.-U."/>
        </authorList>
    </citation>
    <scope>NUCLEOTIDE SEQUENCE [LARGE SCALE GENOMIC DNA]</scope>
    <source>
        <strain evidence="1 2">LMG 22018</strain>
    </source>
</reference>
<dbReference type="AlphaFoldDB" id="A0A366B1X7"/>
<evidence type="ECO:0000313" key="2">
    <source>
        <dbReference type="Proteomes" id="UP000253676"/>
    </source>
</evidence>
<proteinExistence type="predicted"/>
<organism evidence="1 2">
    <name type="scientific">Flavobacterium psychrolimnae</name>
    <dbReference type="NCBI Taxonomy" id="249351"/>
    <lineage>
        <taxon>Bacteria</taxon>
        <taxon>Pseudomonadati</taxon>
        <taxon>Bacteroidota</taxon>
        <taxon>Flavobacteriia</taxon>
        <taxon>Flavobacteriales</taxon>
        <taxon>Flavobacteriaceae</taxon>
        <taxon>Flavobacterium</taxon>
    </lineage>
</organism>
<evidence type="ECO:0000313" key="1">
    <source>
        <dbReference type="EMBL" id="RBN51119.1"/>
    </source>
</evidence>
<dbReference type="RefSeq" id="WP_113634090.1">
    <property type="nucleotide sequence ID" value="NZ_QNUX01000003.1"/>
</dbReference>
<protein>
    <submittedName>
        <fullName evidence="1">Uncharacterized protein</fullName>
    </submittedName>
</protein>
<dbReference type="OrthoDB" id="771468at2"/>
<keyword evidence="2" id="KW-1185">Reference proteome</keyword>
<comment type="caution">
    <text evidence="1">The sequence shown here is derived from an EMBL/GenBank/DDBJ whole genome shotgun (WGS) entry which is preliminary data.</text>
</comment>
<accession>A0A366B1X7</accession>
<sequence>MKNVYFGMTVNERLYVSELSNDFDTCVKMKDVEGVKAILKKVELDQYSIIEIIKSLELND</sequence>
<dbReference type="EMBL" id="QNUX01000003">
    <property type="protein sequence ID" value="RBN51119.1"/>
    <property type="molecule type" value="Genomic_DNA"/>
</dbReference>
<name>A0A366B1X7_9FLAO</name>
<dbReference type="Proteomes" id="UP000253676">
    <property type="component" value="Unassembled WGS sequence"/>
</dbReference>
<gene>
    <name evidence="1" type="ORF">DR980_04665</name>
</gene>